<dbReference type="EMBL" id="JACHIG010000013">
    <property type="protein sequence ID" value="MBB5035014.1"/>
    <property type="molecule type" value="Genomic_DNA"/>
</dbReference>
<protein>
    <submittedName>
        <fullName evidence="3">Serine/threonine protein kinase</fullName>
    </submittedName>
</protein>
<gene>
    <name evidence="3" type="ORF">HNQ65_004622</name>
</gene>
<feature type="transmembrane region" description="Helical" evidence="1">
    <location>
        <begin position="323"/>
        <end position="345"/>
    </location>
</feature>
<dbReference type="PANTHER" id="PTHR48007">
    <property type="entry name" value="LEUCINE-RICH REPEAT RECEPTOR-LIKE PROTEIN KINASE PXC1"/>
    <property type="match status" value="1"/>
</dbReference>
<dbReference type="SUPFAM" id="SSF48452">
    <property type="entry name" value="TPR-like"/>
    <property type="match status" value="1"/>
</dbReference>
<sequence>MSLPEIAGHELQDLVGSGRCGAVYRAVASNGKACAVKVFSSMAINRKALTTAFRALQQMPHHRGVLPVENYSFDRTPYFCVMPLVGVMTKDSHGRRQWQTPTLESACSGLPPEQAWRHIYEVADALSWLHKHGIPHGNLRPSNILLEDDPESSIRLSDIAQGWVGGIHHLELTDHFVHLCPEQAENPDGVFAGYGPSWDVYSFGVLAYRLLNGTLPRGAEMWETEVERARQKAASGLAVQIDSNALLAAVKAQPKIYWPQTAQSKWEERRRNIIERALDLNPAARWVDMREVVREFEVLESDYLLEESREQTVRERQKQAKRVLTWQTAAISLLIIFVLCFLYAFTTKRELQKAESQIASINNVHKMETDSLHSRIDELVGERDTARSAKVVADQNLQNSQNAVDQFLTQLLQTPTGNEMEASFQKEQLNDALAYCMRGLPALEQSPALGIERLRAYGNIGQLHLKLRNTTQAVTFLTKARDQAAELISKGAVEASQIALFQQWLGRYSLLLSDIRGREGRHVESLTLLKEATVNLDKGLAADPKNRLARNECARAWLEYGLRTLRNGDVADSEQALARVPAILDAKQIGHDLITDEKFILARAKFAKGISQRDAGKVEEALNTLIDSVKDMGELVLGSSPRNQDQALLLAEAYTELAELIGRHFSGADAKEAHNQAVPILLELNRLLPEWAEVKYLLARNYGALASLSRDAGNPAEASKKKQDAIELVNEILADDKENVRYGFLLAKLRGEYAELLADSNKTAAAIPIAKQAVDSLEALIKAQPMTDKLTPERRMWASQLAQLYGSLGHTSESAGKKTEAKAAFANAVAIWEKLAAAIANDEAIQTGLNWSKGRLAKLK</sequence>
<dbReference type="InterPro" id="IPR011990">
    <property type="entry name" value="TPR-like_helical_dom_sf"/>
</dbReference>
<keyword evidence="3" id="KW-0808">Transferase</keyword>
<keyword evidence="3" id="KW-0723">Serine/threonine-protein kinase</keyword>
<dbReference type="GO" id="GO:0005524">
    <property type="term" value="F:ATP binding"/>
    <property type="evidence" value="ECO:0007669"/>
    <property type="project" value="InterPro"/>
</dbReference>
<dbReference type="Pfam" id="PF00069">
    <property type="entry name" value="Pkinase"/>
    <property type="match status" value="1"/>
</dbReference>
<accession>A0A7W8DM38</accession>
<dbReference type="GO" id="GO:0004674">
    <property type="term" value="F:protein serine/threonine kinase activity"/>
    <property type="evidence" value="ECO:0007669"/>
    <property type="project" value="UniProtKB-KW"/>
</dbReference>
<keyword evidence="3" id="KW-0418">Kinase</keyword>
<keyword evidence="1" id="KW-0472">Membrane</keyword>
<dbReference type="SUPFAM" id="SSF56112">
    <property type="entry name" value="Protein kinase-like (PK-like)"/>
    <property type="match status" value="1"/>
</dbReference>
<evidence type="ECO:0000313" key="3">
    <source>
        <dbReference type="EMBL" id="MBB5035014.1"/>
    </source>
</evidence>
<comment type="caution">
    <text evidence="3">The sequence shown here is derived from an EMBL/GenBank/DDBJ whole genome shotgun (WGS) entry which is preliminary data.</text>
</comment>
<dbReference type="InterPro" id="IPR011009">
    <property type="entry name" value="Kinase-like_dom_sf"/>
</dbReference>
<dbReference type="PROSITE" id="PS50011">
    <property type="entry name" value="PROTEIN_KINASE_DOM"/>
    <property type="match status" value="1"/>
</dbReference>
<name>A0A7W8DM38_9BACT</name>
<proteinExistence type="predicted"/>
<dbReference type="RefSeq" id="WP_184343383.1">
    <property type="nucleotide sequence ID" value="NZ_JACHIG010000013.1"/>
</dbReference>
<dbReference type="Gene3D" id="3.30.200.20">
    <property type="entry name" value="Phosphorylase Kinase, domain 1"/>
    <property type="match status" value="1"/>
</dbReference>
<keyword evidence="1" id="KW-0812">Transmembrane</keyword>
<dbReference type="Gene3D" id="1.25.40.10">
    <property type="entry name" value="Tetratricopeptide repeat domain"/>
    <property type="match status" value="2"/>
</dbReference>
<keyword evidence="4" id="KW-1185">Reference proteome</keyword>
<dbReference type="InterPro" id="IPR046959">
    <property type="entry name" value="PRK1-6/SRF4-like"/>
</dbReference>
<keyword evidence="1" id="KW-1133">Transmembrane helix</keyword>
<dbReference type="Proteomes" id="UP000590740">
    <property type="component" value="Unassembled WGS sequence"/>
</dbReference>
<reference evidence="3 4" key="1">
    <citation type="submission" date="2020-08" db="EMBL/GenBank/DDBJ databases">
        <title>Genomic Encyclopedia of Type Strains, Phase IV (KMG-IV): sequencing the most valuable type-strain genomes for metagenomic binning, comparative biology and taxonomic classification.</title>
        <authorList>
            <person name="Goeker M."/>
        </authorList>
    </citation>
    <scope>NUCLEOTIDE SEQUENCE [LARGE SCALE GENOMIC DNA]</scope>
    <source>
        <strain evidence="3 4">DSM 12252</strain>
    </source>
</reference>
<evidence type="ECO:0000256" key="1">
    <source>
        <dbReference type="SAM" id="Phobius"/>
    </source>
</evidence>
<dbReference type="Pfam" id="PF13181">
    <property type="entry name" value="TPR_8"/>
    <property type="match status" value="1"/>
</dbReference>
<evidence type="ECO:0000259" key="2">
    <source>
        <dbReference type="PROSITE" id="PS50011"/>
    </source>
</evidence>
<dbReference type="SMART" id="SM00028">
    <property type="entry name" value="TPR"/>
    <property type="match status" value="2"/>
</dbReference>
<dbReference type="InterPro" id="IPR000719">
    <property type="entry name" value="Prot_kinase_dom"/>
</dbReference>
<dbReference type="Gene3D" id="1.10.510.10">
    <property type="entry name" value="Transferase(Phosphotransferase) domain 1"/>
    <property type="match status" value="1"/>
</dbReference>
<dbReference type="InterPro" id="IPR019734">
    <property type="entry name" value="TPR_rpt"/>
</dbReference>
<organism evidence="3 4">
    <name type="scientific">Prosthecobacter vanneervenii</name>
    <dbReference type="NCBI Taxonomy" id="48466"/>
    <lineage>
        <taxon>Bacteria</taxon>
        <taxon>Pseudomonadati</taxon>
        <taxon>Verrucomicrobiota</taxon>
        <taxon>Verrucomicrobiia</taxon>
        <taxon>Verrucomicrobiales</taxon>
        <taxon>Verrucomicrobiaceae</taxon>
        <taxon>Prosthecobacter</taxon>
    </lineage>
</organism>
<dbReference type="PANTHER" id="PTHR48007:SF4">
    <property type="entry name" value="LEUCINE-RICH REPEAT RECEPTOR-LIKE PROTEIN KINASE PXC1"/>
    <property type="match status" value="1"/>
</dbReference>
<dbReference type="AlphaFoldDB" id="A0A7W8DM38"/>
<feature type="domain" description="Protein kinase" evidence="2">
    <location>
        <begin position="9"/>
        <end position="297"/>
    </location>
</feature>
<evidence type="ECO:0000313" key="4">
    <source>
        <dbReference type="Proteomes" id="UP000590740"/>
    </source>
</evidence>